<feature type="domain" description="Manganese/iron superoxide dismutase C-terminal" evidence="11">
    <location>
        <begin position="463"/>
        <end position="562"/>
    </location>
</feature>
<comment type="cofactor">
    <cofactor evidence="1">
        <name>Fe cation</name>
        <dbReference type="ChEBI" id="CHEBI:24875"/>
    </cofactor>
</comment>
<evidence type="ECO:0000256" key="6">
    <source>
        <dbReference type="ARBA" id="ARBA00022723"/>
    </source>
</evidence>
<dbReference type="InterPro" id="IPR036324">
    <property type="entry name" value="Mn/Fe_SOD_N_sf"/>
</dbReference>
<evidence type="ECO:0000256" key="2">
    <source>
        <dbReference type="ARBA" id="ARBA00008714"/>
    </source>
</evidence>
<accession>J7MCF4</accession>
<dbReference type="RefSeq" id="XP_009692778.1">
    <property type="nucleotide sequence ID" value="XM_009694483.1"/>
</dbReference>
<reference evidence="12 13" key="1">
    <citation type="journal article" date="2012" name="MBio">
        <title>Comparative genome analysis of three eukaryotic parasites with differing abilities to transform leukocytes reveals key mediators of Theileria-induced leukocyte transformation.</title>
        <authorList>
            <person name="Hayashida K."/>
            <person name="Hara Y."/>
            <person name="Abe T."/>
            <person name="Yamasaki C."/>
            <person name="Toyoda A."/>
            <person name="Kosuge T."/>
            <person name="Suzuki Y."/>
            <person name="Sato Y."/>
            <person name="Kawashima S."/>
            <person name="Katayama T."/>
            <person name="Wakaguri H."/>
            <person name="Inoue N."/>
            <person name="Homma K."/>
            <person name="Tada-Umezaki M."/>
            <person name="Yagi Y."/>
            <person name="Fujii Y."/>
            <person name="Habara T."/>
            <person name="Kanehisa M."/>
            <person name="Watanabe H."/>
            <person name="Ito K."/>
            <person name="Gojobori T."/>
            <person name="Sugawara H."/>
            <person name="Imanishi T."/>
            <person name="Weir W."/>
            <person name="Gardner M."/>
            <person name="Pain A."/>
            <person name="Shiels B."/>
            <person name="Hattori M."/>
            <person name="Nene V."/>
            <person name="Sugimoto C."/>
        </authorList>
    </citation>
    <scope>NUCLEOTIDE SEQUENCE [LARGE SCALE GENOMIC DNA]</scope>
    <source>
        <strain evidence="12 13">Shintoku</strain>
    </source>
</reference>
<dbReference type="Gene3D" id="1.10.287.990">
    <property type="entry name" value="Fe,Mn superoxide dismutase (SOD) domain"/>
    <property type="match status" value="1"/>
</dbReference>
<keyword evidence="7" id="KW-0560">Oxidoreductase</keyword>
<dbReference type="Gene3D" id="3.55.40.20">
    <property type="entry name" value="Iron/manganese superoxide dismutase, C-terminal domain"/>
    <property type="match status" value="1"/>
</dbReference>
<evidence type="ECO:0000313" key="12">
    <source>
        <dbReference type="EMBL" id="BAM42477.1"/>
    </source>
</evidence>
<dbReference type="PRINTS" id="PR01703">
    <property type="entry name" value="MNSODISMTASE"/>
</dbReference>
<dbReference type="AlphaFoldDB" id="J7MCF4"/>
<evidence type="ECO:0000259" key="11">
    <source>
        <dbReference type="Pfam" id="PF02777"/>
    </source>
</evidence>
<keyword evidence="13" id="KW-1185">Reference proteome</keyword>
<dbReference type="OrthoDB" id="239262at2759"/>
<comment type="subunit">
    <text evidence="3">Homodimer.</text>
</comment>
<dbReference type="InterPro" id="IPR019831">
    <property type="entry name" value="Mn/Fe_SOD_N"/>
</dbReference>
<dbReference type="SUPFAM" id="SSF54719">
    <property type="entry name" value="Fe,Mn superoxide dismutase (SOD), C-terminal domain"/>
    <property type="match status" value="1"/>
</dbReference>
<evidence type="ECO:0000256" key="8">
    <source>
        <dbReference type="ARBA" id="ARBA00023004"/>
    </source>
</evidence>
<dbReference type="Pfam" id="PF02777">
    <property type="entry name" value="Sod_Fe_C"/>
    <property type="match status" value="1"/>
</dbReference>
<dbReference type="InterPro" id="IPR019832">
    <property type="entry name" value="Mn/Fe_SOD_C"/>
</dbReference>
<keyword evidence="6" id="KW-0479">Metal-binding</keyword>
<evidence type="ECO:0000256" key="7">
    <source>
        <dbReference type="ARBA" id="ARBA00023002"/>
    </source>
</evidence>
<name>J7MCF4_THEOR</name>
<dbReference type="PANTHER" id="PTHR42769:SF3">
    <property type="entry name" value="SUPEROXIDE DISMUTASE [FE] 2, CHLOROPLASTIC"/>
    <property type="match status" value="1"/>
</dbReference>
<evidence type="ECO:0000256" key="5">
    <source>
        <dbReference type="ARBA" id="ARBA00014767"/>
    </source>
</evidence>
<dbReference type="EC" id="1.15.1.1" evidence="4"/>
<dbReference type="VEuPathDB" id="PiroplasmaDB:TOT_040000844"/>
<dbReference type="Pfam" id="PF00081">
    <property type="entry name" value="Sod_Fe_N"/>
    <property type="match status" value="1"/>
</dbReference>
<dbReference type="PANTHER" id="PTHR42769">
    <property type="entry name" value="SUPEROXIDE DISMUTASE"/>
    <property type="match status" value="1"/>
</dbReference>
<organism evidence="12 13">
    <name type="scientific">Theileria orientalis strain Shintoku</name>
    <dbReference type="NCBI Taxonomy" id="869250"/>
    <lineage>
        <taxon>Eukaryota</taxon>
        <taxon>Sar</taxon>
        <taxon>Alveolata</taxon>
        <taxon>Apicomplexa</taxon>
        <taxon>Aconoidasida</taxon>
        <taxon>Piroplasmida</taxon>
        <taxon>Theileriidae</taxon>
        <taxon>Theileria</taxon>
    </lineage>
</organism>
<dbReference type="PROSITE" id="PS00088">
    <property type="entry name" value="SOD_MN"/>
    <property type="match status" value="1"/>
</dbReference>
<dbReference type="InterPro" id="IPR001189">
    <property type="entry name" value="Mn/Fe_SOD"/>
</dbReference>
<dbReference type="GO" id="GO:0046872">
    <property type="term" value="F:metal ion binding"/>
    <property type="evidence" value="ECO:0007669"/>
    <property type="project" value="UniProtKB-KW"/>
</dbReference>
<gene>
    <name evidence="12" type="ORF">TOT_040000844</name>
</gene>
<dbReference type="KEGG" id="tot:TOT_040000844"/>
<feature type="domain" description="Manganese/iron superoxide dismutase N-terminal" evidence="10">
    <location>
        <begin position="363"/>
        <end position="450"/>
    </location>
</feature>
<dbReference type="InterPro" id="IPR036314">
    <property type="entry name" value="SOD_C_sf"/>
</dbReference>
<evidence type="ECO:0000256" key="4">
    <source>
        <dbReference type="ARBA" id="ARBA00012682"/>
    </source>
</evidence>
<sequence>MKIRHTSLFLICKSPRFHCLCCVNRLSKEISKSCSNFIKITREKTNIITKTGGVLDSYFEIHNSELFIEPIILDSGSLTVEINIHTLFESLSSTLRSDYIILTINDKEDENLYIKYLDSIYSEIDITLKIPVSILPDCSNKLPEIPFTNYNLNLVKLQTISFLLYSLNRIGNDVVEFEISKRAPSEENLFNKCILTLRSEGAIVNLETKFYEFKVFSSYPSEEEEVIEEVQDETISIFVNTNSLNILLKSIIEANLYNQTKSLIIISIPEDYNISRNVYIIISIINVRFKTKIRNIAGYLIISWKKMKILIVVLVMNRISCYVLNSNFNYFQTIKLNKLFTPKDGFKLNVYDKGTAVNENKVFELMKLPYVMVTEIFTNMDELDPDISKETVEYHYLKHHQGYVNKLNELGKTHRYVFNYTLEELIKMEPKNNSIYNLACQIWNHDFYWLGLDPKGSGRPNLAVEQIINDSFESFSNFKKEFTETAMKHFGSGWVWLLYYKHKPHLRIVDTHDADNPMKLFNTYPLLVLDVWEHAYYIDHRNDRKSYIDKWFNKINWNRVENLLEHNLK</sequence>
<evidence type="ECO:0000256" key="3">
    <source>
        <dbReference type="ARBA" id="ARBA00011738"/>
    </source>
</evidence>
<evidence type="ECO:0000256" key="1">
    <source>
        <dbReference type="ARBA" id="ARBA00001962"/>
    </source>
</evidence>
<dbReference type="InterPro" id="IPR019833">
    <property type="entry name" value="Mn/Fe_SOD_BS"/>
</dbReference>
<dbReference type="SUPFAM" id="SSF46609">
    <property type="entry name" value="Fe,Mn superoxide dismutase (SOD), N-terminal domain"/>
    <property type="match status" value="1"/>
</dbReference>
<dbReference type="eggNOG" id="KOG0876">
    <property type="taxonomic scope" value="Eukaryota"/>
</dbReference>
<keyword evidence="8" id="KW-0408">Iron</keyword>
<evidence type="ECO:0000259" key="10">
    <source>
        <dbReference type="Pfam" id="PF00081"/>
    </source>
</evidence>
<dbReference type="GeneID" id="20716885"/>
<dbReference type="EMBL" id="AP011949">
    <property type="protein sequence ID" value="BAM42477.1"/>
    <property type="molecule type" value="Genomic_DNA"/>
</dbReference>
<evidence type="ECO:0000313" key="13">
    <source>
        <dbReference type="Proteomes" id="UP000003786"/>
    </source>
</evidence>
<evidence type="ECO:0000256" key="9">
    <source>
        <dbReference type="ARBA" id="ARBA00029867"/>
    </source>
</evidence>
<dbReference type="Proteomes" id="UP000003786">
    <property type="component" value="Chromosome 4"/>
</dbReference>
<dbReference type="STRING" id="869250.J7MCF4"/>
<comment type="similarity">
    <text evidence="2">Belongs to the iron/manganese superoxide dismutase family.</text>
</comment>
<proteinExistence type="inferred from homology"/>
<dbReference type="GO" id="GO:0004784">
    <property type="term" value="F:superoxide dismutase activity"/>
    <property type="evidence" value="ECO:0007669"/>
    <property type="project" value="UniProtKB-EC"/>
</dbReference>
<protein>
    <recommendedName>
        <fullName evidence="5">Superoxide dismutase [Fe]</fullName>
        <ecNumber evidence="4">1.15.1.1</ecNumber>
    </recommendedName>
    <alternativeName>
        <fullName evidence="9">FeSOD</fullName>
    </alternativeName>
</protein>